<evidence type="ECO:0000313" key="2">
    <source>
        <dbReference type="Proteomes" id="UP000189883"/>
    </source>
</evidence>
<evidence type="ECO:0000313" key="1">
    <source>
        <dbReference type="EMBL" id="AQY23302.1"/>
    </source>
</evidence>
<proteinExistence type="predicted"/>
<reference evidence="1 2" key="1">
    <citation type="submission" date="2015-06" db="EMBL/GenBank/DDBJ databases">
        <title>R. anatipestifer strain HXb2 is the most virulent strain so far, and the genome sequence would help us uncover the pathogenesis.</title>
        <authorList>
            <person name="Hu Q."/>
            <person name="Qi J."/>
            <person name="Bo H."/>
            <person name="Liu G."/>
            <person name="Tao M."/>
            <person name="Ding Y."/>
            <person name="Xue Y."/>
        </authorList>
    </citation>
    <scope>NUCLEOTIDE SEQUENCE [LARGE SCALE GENOMIC DNA]</scope>
    <source>
        <strain evidence="1 2">HXb2</strain>
    </source>
</reference>
<dbReference type="EMBL" id="CP011859">
    <property type="protein sequence ID" value="AQY23302.1"/>
    <property type="molecule type" value="Genomic_DNA"/>
</dbReference>
<organism evidence="1 2">
    <name type="scientific">Riemerella anatipestifer</name>
    <name type="common">Moraxella anatipestifer</name>
    <dbReference type="NCBI Taxonomy" id="34085"/>
    <lineage>
        <taxon>Bacteria</taxon>
        <taxon>Pseudomonadati</taxon>
        <taxon>Bacteroidota</taxon>
        <taxon>Flavobacteriia</taxon>
        <taxon>Flavobacteriales</taxon>
        <taxon>Weeksellaceae</taxon>
        <taxon>Riemerella</taxon>
    </lineage>
</organism>
<sequence>MIFSSVACNGPGIAEGGASLHLTSTEIPHFKDKQKFLKKQLTPIAATPC</sequence>
<gene>
    <name evidence="1" type="ORF">AB406_2373</name>
</gene>
<dbReference type="Proteomes" id="UP000189883">
    <property type="component" value="Chromosome"/>
</dbReference>
<protein>
    <submittedName>
        <fullName evidence="1">Uncharacterized protein</fullName>
    </submittedName>
</protein>
<name>A0A1S7DW11_RIEAN</name>
<accession>A0A1S7DW11</accession>
<dbReference type="AlphaFoldDB" id="A0A1S7DW11"/>